<dbReference type="STRING" id="230819.A0A5C3KGV8"/>
<dbReference type="AlphaFoldDB" id="A0A5C3KGV8"/>
<proteinExistence type="predicted"/>
<evidence type="ECO:0000313" key="2">
    <source>
        <dbReference type="Proteomes" id="UP000307440"/>
    </source>
</evidence>
<protein>
    <submittedName>
        <fullName evidence="1">Uncharacterized protein</fullName>
    </submittedName>
</protein>
<dbReference type="Proteomes" id="UP000307440">
    <property type="component" value="Unassembled WGS sequence"/>
</dbReference>
<evidence type="ECO:0000313" key="1">
    <source>
        <dbReference type="EMBL" id="TFK19371.1"/>
    </source>
</evidence>
<dbReference type="EMBL" id="ML210344">
    <property type="protein sequence ID" value="TFK19371.1"/>
    <property type="molecule type" value="Genomic_DNA"/>
</dbReference>
<organism evidence="1 2">
    <name type="scientific">Coprinopsis marcescibilis</name>
    <name type="common">Agaric fungus</name>
    <name type="synonym">Psathyrella marcescibilis</name>
    <dbReference type="NCBI Taxonomy" id="230819"/>
    <lineage>
        <taxon>Eukaryota</taxon>
        <taxon>Fungi</taxon>
        <taxon>Dikarya</taxon>
        <taxon>Basidiomycota</taxon>
        <taxon>Agaricomycotina</taxon>
        <taxon>Agaricomycetes</taxon>
        <taxon>Agaricomycetidae</taxon>
        <taxon>Agaricales</taxon>
        <taxon>Agaricineae</taxon>
        <taxon>Psathyrellaceae</taxon>
        <taxon>Coprinopsis</taxon>
    </lineage>
</organism>
<accession>A0A5C3KGV8</accession>
<gene>
    <name evidence="1" type="ORF">FA15DRAFT_601623</name>
</gene>
<reference evidence="1 2" key="1">
    <citation type="journal article" date="2019" name="Nat. Ecol. Evol.">
        <title>Megaphylogeny resolves global patterns of mushroom evolution.</title>
        <authorList>
            <person name="Varga T."/>
            <person name="Krizsan K."/>
            <person name="Foldi C."/>
            <person name="Dima B."/>
            <person name="Sanchez-Garcia M."/>
            <person name="Sanchez-Ramirez S."/>
            <person name="Szollosi G.J."/>
            <person name="Szarkandi J.G."/>
            <person name="Papp V."/>
            <person name="Albert L."/>
            <person name="Andreopoulos W."/>
            <person name="Angelini C."/>
            <person name="Antonin V."/>
            <person name="Barry K.W."/>
            <person name="Bougher N.L."/>
            <person name="Buchanan P."/>
            <person name="Buyck B."/>
            <person name="Bense V."/>
            <person name="Catcheside P."/>
            <person name="Chovatia M."/>
            <person name="Cooper J."/>
            <person name="Damon W."/>
            <person name="Desjardin D."/>
            <person name="Finy P."/>
            <person name="Geml J."/>
            <person name="Haridas S."/>
            <person name="Hughes K."/>
            <person name="Justo A."/>
            <person name="Karasinski D."/>
            <person name="Kautmanova I."/>
            <person name="Kiss B."/>
            <person name="Kocsube S."/>
            <person name="Kotiranta H."/>
            <person name="LaButti K.M."/>
            <person name="Lechner B.E."/>
            <person name="Liimatainen K."/>
            <person name="Lipzen A."/>
            <person name="Lukacs Z."/>
            <person name="Mihaltcheva S."/>
            <person name="Morgado L.N."/>
            <person name="Niskanen T."/>
            <person name="Noordeloos M.E."/>
            <person name="Ohm R.A."/>
            <person name="Ortiz-Santana B."/>
            <person name="Ovrebo C."/>
            <person name="Racz N."/>
            <person name="Riley R."/>
            <person name="Savchenko A."/>
            <person name="Shiryaev A."/>
            <person name="Soop K."/>
            <person name="Spirin V."/>
            <person name="Szebenyi C."/>
            <person name="Tomsovsky M."/>
            <person name="Tulloss R.E."/>
            <person name="Uehling J."/>
            <person name="Grigoriev I.V."/>
            <person name="Vagvolgyi C."/>
            <person name="Papp T."/>
            <person name="Martin F.M."/>
            <person name="Miettinen O."/>
            <person name="Hibbett D.S."/>
            <person name="Nagy L.G."/>
        </authorList>
    </citation>
    <scope>NUCLEOTIDE SEQUENCE [LARGE SCALE GENOMIC DNA]</scope>
    <source>
        <strain evidence="1 2">CBS 121175</strain>
    </source>
</reference>
<dbReference type="OrthoDB" id="2662290at2759"/>
<keyword evidence="2" id="KW-1185">Reference proteome</keyword>
<sequence length="346" mass="38101">MVQSLTSVRANRANTILCEFLCAPHWPHLISSDQERGSAPPPSNTVYERQLLQKRHGFPLWIPQPNGHLPKSYVDKGVSVGDVGIITPEGAFDYLFNICLPAEHPNNAGLLPEGFVPLLTQHKDISEFPEHTSDSYLSSPSFQKLSGLLFQGTGSEGALLTMPQGALHEDIRNLTKFREYAALHAHSWYKFANGVCGREIENGELHLVTGCDKASSWGIATFSGDQTMAEEPVQLEFVAEDTPNGCVCFWQHSGNVDVKACPSPFDHSAQQGHMRNQCTFIRSHTISLSEGEWIKLMNSITVMSPGEGSDTSSIDRTSNISSRSKSTLKRLFSSFSALYPPPSRLL</sequence>
<name>A0A5C3KGV8_COPMA</name>